<dbReference type="EMBL" id="CP048104">
    <property type="protein sequence ID" value="QKG84153.1"/>
    <property type="molecule type" value="Genomic_DNA"/>
</dbReference>
<dbReference type="PANTHER" id="PTHR35789">
    <property type="entry name" value="SPORE GERMINATION PROTEIN B3"/>
    <property type="match status" value="1"/>
</dbReference>
<dbReference type="NCBIfam" id="TIGR02887">
    <property type="entry name" value="spore_ger_x_C"/>
    <property type="match status" value="1"/>
</dbReference>
<evidence type="ECO:0000256" key="3">
    <source>
        <dbReference type="ARBA" id="ARBA00022544"/>
    </source>
</evidence>
<keyword evidence="3" id="KW-0309">Germination</keyword>
<reference evidence="10 11" key="1">
    <citation type="submission" date="2020-01" db="EMBL/GenBank/DDBJ databases">
        <authorList>
            <person name="Gulvik C.A."/>
            <person name="Batra D.G."/>
        </authorList>
    </citation>
    <scope>NUCLEOTIDE SEQUENCE [LARGE SCALE GENOMIC DNA]</scope>
    <source>
        <strain evidence="10 11">W9323</strain>
    </source>
</reference>
<keyword evidence="6" id="KW-0564">Palmitate</keyword>
<evidence type="ECO:0000259" key="8">
    <source>
        <dbReference type="Pfam" id="PF05504"/>
    </source>
</evidence>
<evidence type="ECO:0000256" key="7">
    <source>
        <dbReference type="ARBA" id="ARBA00023288"/>
    </source>
</evidence>
<evidence type="ECO:0000256" key="6">
    <source>
        <dbReference type="ARBA" id="ARBA00023139"/>
    </source>
</evidence>
<dbReference type="PANTHER" id="PTHR35789:SF1">
    <property type="entry name" value="SPORE GERMINATION PROTEIN B3"/>
    <property type="match status" value="1"/>
</dbReference>
<keyword evidence="7" id="KW-0449">Lipoprotein</keyword>
<dbReference type="Pfam" id="PF25198">
    <property type="entry name" value="Spore_GerAC_N"/>
    <property type="match status" value="1"/>
</dbReference>
<sequence length="372" mass="42775">MWKKRVIVVLTWAIVILFIPGCWDQDFLKDTRLSYILAFDRTDEGKIKQTVIIREMPTQEQAQPLNEVYSATGYTSRQTSDILRRKITGNVRYYKTRVFLLGKSLVKNNIYPFLDPVYRDPENPVNTQLAVVDGEAGKILEKKKIGNRLIGEFINKLLQNQEELSMFPKESMQSVYPVMLDPGQDFLLPYIRMANDEITAQGSAMFHGQHFTGTLDPYQTILYRILAGDPGKTARLTRQVIPGSSEDPLNFMSVEIQNSKRDFKLTIGNNDDIDVFIRCMINAEVPEFPRNKLHNTTVRNKLNDTLSKMLTKEAESIINKLQKAQCDAFGIGRELMAHHPEVWQKKKWSEDYPKVRFHTKIQVEITGSGILN</sequence>
<dbReference type="InterPro" id="IPR008844">
    <property type="entry name" value="Spore_GerAC-like"/>
</dbReference>
<dbReference type="GO" id="GO:0016020">
    <property type="term" value="C:membrane"/>
    <property type="evidence" value="ECO:0007669"/>
    <property type="project" value="UniProtKB-SubCell"/>
</dbReference>
<accession>A0A7D4BVP0</accession>
<gene>
    <name evidence="10" type="ORF">GXN76_06470</name>
</gene>
<dbReference type="GO" id="GO:0009847">
    <property type="term" value="P:spore germination"/>
    <property type="evidence" value="ECO:0007669"/>
    <property type="project" value="InterPro"/>
</dbReference>
<evidence type="ECO:0000256" key="4">
    <source>
        <dbReference type="ARBA" id="ARBA00022729"/>
    </source>
</evidence>
<dbReference type="InterPro" id="IPR046953">
    <property type="entry name" value="Spore_GerAC-like_C"/>
</dbReference>
<feature type="domain" description="Spore germination protein N-terminal" evidence="9">
    <location>
        <begin position="28"/>
        <end position="192"/>
    </location>
</feature>
<evidence type="ECO:0000256" key="1">
    <source>
        <dbReference type="ARBA" id="ARBA00004635"/>
    </source>
</evidence>
<dbReference type="InterPro" id="IPR057336">
    <property type="entry name" value="GerAC_N"/>
</dbReference>
<organism evidence="10 11">
    <name type="scientific">Kroppenstedtia pulmonis</name>
    <dbReference type="NCBI Taxonomy" id="1380685"/>
    <lineage>
        <taxon>Bacteria</taxon>
        <taxon>Bacillati</taxon>
        <taxon>Bacillota</taxon>
        <taxon>Bacilli</taxon>
        <taxon>Bacillales</taxon>
        <taxon>Thermoactinomycetaceae</taxon>
        <taxon>Kroppenstedtia</taxon>
    </lineage>
</organism>
<protein>
    <submittedName>
        <fullName evidence="10">Ger(X)C family spore germination protein</fullName>
    </submittedName>
</protein>
<evidence type="ECO:0000259" key="9">
    <source>
        <dbReference type="Pfam" id="PF25198"/>
    </source>
</evidence>
<comment type="subcellular location">
    <subcellularLocation>
        <location evidence="1">Membrane</location>
        <topology evidence="1">Lipid-anchor</topology>
    </subcellularLocation>
</comment>
<name>A0A7D4BVP0_9BACL</name>
<comment type="similarity">
    <text evidence="2">Belongs to the GerABKC lipoprotein family.</text>
</comment>
<evidence type="ECO:0000256" key="2">
    <source>
        <dbReference type="ARBA" id="ARBA00007886"/>
    </source>
</evidence>
<evidence type="ECO:0000256" key="5">
    <source>
        <dbReference type="ARBA" id="ARBA00023136"/>
    </source>
</evidence>
<keyword evidence="5" id="KW-0472">Membrane</keyword>
<dbReference type="Pfam" id="PF05504">
    <property type="entry name" value="Spore_GerAC"/>
    <property type="match status" value="1"/>
</dbReference>
<dbReference type="AlphaFoldDB" id="A0A7D4BVP0"/>
<keyword evidence="4" id="KW-0732">Signal</keyword>
<dbReference type="Proteomes" id="UP000503088">
    <property type="component" value="Chromosome"/>
</dbReference>
<keyword evidence="11" id="KW-1185">Reference proteome</keyword>
<evidence type="ECO:0000313" key="10">
    <source>
        <dbReference type="EMBL" id="QKG84153.1"/>
    </source>
</evidence>
<proteinExistence type="inferred from homology"/>
<dbReference type="RefSeq" id="WP_173221577.1">
    <property type="nucleotide sequence ID" value="NZ_CP048104.1"/>
</dbReference>
<evidence type="ECO:0000313" key="11">
    <source>
        <dbReference type="Proteomes" id="UP000503088"/>
    </source>
</evidence>
<dbReference type="InterPro" id="IPR038501">
    <property type="entry name" value="Spore_GerAC_C_sf"/>
</dbReference>
<dbReference type="KEGG" id="kpul:GXN76_06470"/>
<dbReference type="Gene3D" id="3.30.300.210">
    <property type="entry name" value="Nutrient germinant receptor protein C, domain 3"/>
    <property type="match status" value="1"/>
</dbReference>
<feature type="domain" description="Spore germination GerAC-like C-terminal" evidence="8">
    <location>
        <begin position="201"/>
        <end position="369"/>
    </location>
</feature>